<name>A0A174FTW9_9BACE</name>
<protein>
    <submittedName>
        <fullName evidence="2">Uncharacterized protein</fullName>
    </submittedName>
</protein>
<accession>A0A174FTW9</accession>
<organism evidence="2 3">
    <name type="scientific">Bacteroides faecis</name>
    <dbReference type="NCBI Taxonomy" id="674529"/>
    <lineage>
        <taxon>Bacteria</taxon>
        <taxon>Pseudomonadati</taxon>
        <taxon>Bacteroidota</taxon>
        <taxon>Bacteroidia</taxon>
        <taxon>Bacteroidales</taxon>
        <taxon>Bacteroidaceae</taxon>
        <taxon>Bacteroides</taxon>
    </lineage>
</organism>
<dbReference type="Proteomes" id="UP000095606">
    <property type="component" value="Unassembled WGS sequence"/>
</dbReference>
<dbReference type="AlphaFoldDB" id="A0A174FTW9"/>
<feature type="compositionally biased region" description="Basic residues" evidence="1">
    <location>
        <begin position="7"/>
        <end position="25"/>
    </location>
</feature>
<evidence type="ECO:0000256" key="1">
    <source>
        <dbReference type="SAM" id="MobiDB-lite"/>
    </source>
</evidence>
<gene>
    <name evidence="2" type="ORF">ERS852461_00473</name>
</gene>
<proteinExistence type="predicted"/>
<dbReference type="EMBL" id="CZAE01000002">
    <property type="protein sequence ID" value="CUO53181.1"/>
    <property type="molecule type" value="Genomic_DNA"/>
</dbReference>
<evidence type="ECO:0000313" key="2">
    <source>
        <dbReference type="EMBL" id="CUO53181.1"/>
    </source>
</evidence>
<dbReference type="RefSeq" id="WP_136013766.1">
    <property type="nucleotide sequence ID" value="NZ_CAXKYA010000022.1"/>
</dbReference>
<sequence length="121" mass="14580">MKTFPNSRKKPKRRKKKPGRPKGHSLKNFDQTRIGFLMKHEVPIEYKLLMEVSDFLKIHAPSPELIEAISYASDDIFFKKAKFWRCLMDYKKYGLRPPYSIHTNANKELYYIHLRFKKYLI</sequence>
<feature type="region of interest" description="Disordered" evidence="1">
    <location>
        <begin position="1"/>
        <end position="27"/>
    </location>
</feature>
<evidence type="ECO:0000313" key="3">
    <source>
        <dbReference type="Proteomes" id="UP000095606"/>
    </source>
</evidence>
<reference evidence="2 3" key="1">
    <citation type="submission" date="2015-09" db="EMBL/GenBank/DDBJ databases">
        <authorList>
            <consortium name="Pathogen Informatics"/>
        </authorList>
    </citation>
    <scope>NUCLEOTIDE SEQUENCE [LARGE SCALE GENOMIC DNA]</scope>
    <source>
        <strain evidence="2 3">2789STDY5834846</strain>
    </source>
</reference>